<name>A0A0F4JEC9_9ACTN</name>
<comment type="caution">
    <text evidence="1">The sequence shown here is derived from an EMBL/GenBank/DDBJ whole genome shotgun (WGS) entry which is preliminary data.</text>
</comment>
<proteinExistence type="predicted"/>
<evidence type="ECO:0000313" key="1">
    <source>
        <dbReference type="EMBL" id="KJY32707.1"/>
    </source>
</evidence>
<accession>A0A0F4JEC9</accession>
<dbReference type="Proteomes" id="UP000033551">
    <property type="component" value="Unassembled WGS sequence"/>
</dbReference>
<gene>
    <name evidence="1" type="ORF">VR44_15375</name>
</gene>
<organism evidence="1 2">
    <name type="scientific">Streptomyces katrae</name>
    <dbReference type="NCBI Taxonomy" id="68223"/>
    <lineage>
        <taxon>Bacteria</taxon>
        <taxon>Bacillati</taxon>
        <taxon>Actinomycetota</taxon>
        <taxon>Actinomycetes</taxon>
        <taxon>Kitasatosporales</taxon>
        <taxon>Streptomycetaceae</taxon>
        <taxon>Streptomyces</taxon>
    </lineage>
</organism>
<keyword evidence="2" id="KW-1185">Reference proteome</keyword>
<evidence type="ECO:0000313" key="2">
    <source>
        <dbReference type="Proteomes" id="UP000033551"/>
    </source>
</evidence>
<dbReference type="STRING" id="68223.GCA_002028425_01502"/>
<sequence>MALLDDPDPGTRCRARERVAGWNWLATLDEGEAARAELGELLARAARLLGADELRLNHSPWSRPLRG</sequence>
<dbReference type="AlphaFoldDB" id="A0A0F4JEC9"/>
<reference evidence="1 2" key="1">
    <citation type="submission" date="2015-02" db="EMBL/GenBank/DDBJ databases">
        <authorList>
            <person name="Ju K.-S."/>
            <person name="Doroghazi J.R."/>
            <person name="Metcalf W."/>
        </authorList>
    </citation>
    <scope>NUCLEOTIDE SEQUENCE [LARGE SCALE GENOMIC DNA]</scope>
    <source>
        <strain evidence="1 2">NRRL ISP-5550</strain>
    </source>
</reference>
<dbReference type="EMBL" id="JZWV01000397">
    <property type="protein sequence ID" value="KJY32707.1"/>
    <property type="molecule type" value="Genomic_DNA"/>
</dbReference>
<protein>
    <submittedName>
        <fullName evidence="1">Uncharacterized protein</fullName>
    </submittedName>
</protein>